<comment type="caution">
    <text evidence="5">The sequence shown here is derived from an EMBL/GenBank/DDBJ whole genome shotgun (WGS) entry which is preliminary data.</text>
</comment>
<dbReference type="Pfam" id="PF08541">
    <property type="entry name" value="ACP_syn_III_C"/>
    <property type="match status" value="1"/>
</dbReference>
<evidence type="ECO:0000313" key="6">
    <source>
        <dbReference type="Proteomes" id="UP001232063"/>
    </source>
</evidence>
<dbReference type="GO" id="GO:0004315">
    <property type="term" value="F:3-oxoacyl-[acyl-carrier-protein] synthase activity"/>
    <property type="evidence" value="ECO:0007669"/>
    <property type="project" value="InterPro"/>
</dbReference>
<evidence type="ECO:0000256" key="2">
    <source>
        <dbReference type="ARBA" id="ARBA00023315"/>
    </source>
</evidence>
<feature type="domain" description="Beta-ketoacyl-[acyl-carrier-protein] synthase III C-terminal" evidence="3">
    <location>
        <begin position="259"/>
        <end position="362"/>
    </location>
</feature>
<dbReference type="InterPro" id="IPR016039">
    <property type="entry name" value="Thiolase-like"/>
</dbReference>
<proteinExistence type="predicted"/>
<sequence length="363" mass="40188">MTSAFSSTLSATGSYIPSIQIANNYFLSHTFFEKEGKSLQNENSRVINKFKEITGIGERRYAQPEQKASDLGYLAAADALNSSGIDKETLDYIIVAHNFGDITYQSNRSRMVPSLASQIKQQLAIINPDCVAYDIAFGCPGWLQALIQAHYYLQSGEARHCLVVGTETLSRVIDPHDRNSMLFGDGSGAVILSASPCNGSGIISHKTQTYAHEYAQLLQMDHSYNPDYTGQEDVFLKMNGRKLYEFAITHVPRVIETTLHKAGLHLSQIRKVLIHQANEKMDTAIVQRLFQLYEMPQPDHASLEDLMPMTIATLGNSSVATIPTLLDQIYKGHMEGQQFLPGDKVVMASVGAGMNINALVYQF</sequence>
<dbReference type="GO" id="GO:0006633">
    <property type="term" value="P:fatty acid biosynthetic process"/>
    <property type="evidence" value="ECO:0007669"/>
    <property type="project" value="InterPro"/>
</dbReference>
<dbReference type="CDD" id="cd00830">
    <property type="entry name" value="KAS_III"/>
    <property type="match status" value="1"/>
</dbReference>
<protein>
    <submittedName>
        <fullName evidence="5">Ketoacyl-ACP synthase III</fullName>
    </submittedName>
</protein>
<dbReference type="Gene3D" id="3.40.47.10">
    <property type="match status" value="1"/>
</dbReference>
<organism evidence="5 6">
    <name type="scientific">Xanthocytophaga agilis</name>
    <dbReference type="NCBI Taxonomy" id="3048010"/>
    <lineage>
        <taxon>Bacteria</taxon>
        <taxon>Pseudomonadati</taxon>
        <taxon>Bacteroidota</taxon>
        <taxon>Cytophagia</taxon>
        <taxon>Cytophagales</taxon>
        <taxon>Rhodocytophagaceae</taxon>
        <taxon>Xanthocytophaga</taxon>
    </lineage>
</organism>
<dbReference type="Pfam" id="PF08545">
    <property type="entry name" value="ACP_syn_III"/>
    <property type="match status" value="1"/>
</dbReference>
<dbReference type="PANTHER" id="PTHR34069">
    <property type="entry name" value="3-OXOACYL-[ACYL-CARRIER-PROTEIN] SYNTHASE 3"/>
    <property type="match status" value="1"/>
</dbReference>
<dbReference type="Proteomes" id="UP001232063">
    <property type="component" value="Unassembled WGS sequence"/>
</dbReference>
<dbReference type="SUPFAM" id="SSF53901">
    <property type="entry name" value="Thiolase-like"/>
    <property type="match status" value="1"/>
</dbReference>
<dbReference type="PANTHER" id="PTHR34069:SF3">
    <property type="entry name" value="ACYL-COA:ACYL-COA ALKYLTRANSFERASE"/>
    <property type="match status" value="1"/>
</dbReference>
<accession>A0AAE3R0S3</accession>
<name>A0AAE3R0S3_9BACT</name>
<dbReference type="AlphaFoldDB" id="A0AAE3R0S3"/>
<keyword evidence="6" id="KW-1185">Reference proteome</keyword>
<evidence type="ECO:0000256" key="1">
    <source>
        <dbReference type="ARBA" id="ARBA00022679"/>
    </source>
</evidence>
<evidence type="ECO:0000313" key="5">
    <source>
        <dbReference type="EMBL" id="MDJ1501596.1"/>
    </source>
</evidence>
<keyword evidence="1" id="KW-0808">Transferase</keyword>
<dbReference type="GO" id="GO:0044550">
    <property type="term" value="P:secondary metabolite biosynthetic process"/>
    <property type="evidence" value="ECO:0007669"/>
    <property type="project" value="TreeGrafter"/>
</dbReference>
<dbReference type="EMBL" id="JASJOU010000003">
    <property type="protein sequence ID" value="MDJ1501596.1"/>
    <property type="molecule type" value="Genomic_DNA"/>
</dbReference>
<dbReference type="InterPro" id="IPR013747">
    <property type="entry name" value="ACP_syn_III_C"/>
</dbReference>
<reference evidence="5" key="1">
    <citation type="submission" date="2023-05" db="EMBL/GenBank/DDBJ databases">
        <authorList>
            <person name="Zhang X."/>
        </authorList>
    </citation>
    <scope>NUCLEOTIDE SEQUENCE</scope>
    <source>
        <strain evidence="5">BD1B2-1</strain>
    </source>
</reference>
<evidence type="ECO:0000259" key="3">
    <source>
        <dbReference type="Pfam" id="PF08541"/>
    </source>
</evidence>
<feature type="domain" description="Beta-ketoacyl-[acyl-carrier-protein] synthase III N-terminal" evidence="4">
    <location>
        <begin position="133"/>
        <end position="209"/>
    </location>
</feature>
<evidence type="ECO:0000259" key="4">
    <source>
        <dbReference type="Pfam" id="PF08545"/>
    </source>
</evidence>
<dbReference type="InterPro" id="IPR013751">
    <property type="entry name" value="ACP_syn_III_N"/>
</dbReference>
<keyword evidence="2" id="KW-0012">Acyltransferase</keyword>
<gene>
    <name evidence="5" type="ORF">QNI22_13095</name>
</gene>